<feature type="compositionally biased region" description="Basic and acidic residues" evidence="1">
    <location>
        <begin position="437"/>
        <end position="447"/>
    </location>
</feature>
<organism evidence="2 3">
    <name type="scientific">Sinobacterium caligoides</name>
    <dbReference type="NCBI Taxonomy" id="933926"/>
    <lineage>
        <taxon>Bacteria</taxon>
        <taxon>Pseudomonadati</taxon>
        <taxon>Pseudomonadota</taxon>
        <taxon>Gammaproteobacteria</taxon>
        <taxon>Cellvibrionales</taxon>
        <taxon>Spongiibacteraceae</taxon>
        <taxon>Sinobacterium</taxon>
    </lineage>
</organism>
<reference evidence="2 3" key="1">
    <citation type="submission" date="2018-11" db="EMBL/GenBank/DDBJ databases">
        <title>Genomic Encyclopedia of Type Strains, Phase IV (KMG-IV): sequencing the most valuable type-strain genomes for metagenomic binning, comparative biology and taxonomic classification.</title>
        <authorList>
            <person name="Goeker M."/>
        </authorList>
    </citation>
    <scope>NUCLEOTIDE SEQUENCE [LARGE SCALE GENOMIC DNA]</scope>
    <source>
        <strain evidence="2 3">DSM 100316</strain>
    </source>
</reference>
<dbReference type="OrthoDB" id="4846903at2"/>
<sequence>MTDDQLQFIDYRKPKLEAGDYRFTVTHQYGDPASNSPTEKKESKINIRATGTRVDIAQDDIFAQFPHPGDIGDFTTIMPHISFKKGTLPWLRSAYLNKGDNTDNTADNEPWLYLMGVNQLDIDNGRATFNDNCLLTALDNGAYFPKAQKQQLVDDLSVTQQSVKTVDIKKSLFRKLFCRDDKDISSNKDQIEYLAHIRRRWQPQATDTLGDPINIDVEKGIIDTLNASVFKLGTSNIHDTFNLPKTAENVVVIVESVSWLISDPDNGDILIDTIKPIDGSSKKATLQVCTLKRELSVLVSNRLGQADHLTYPEGTKNHALVVSLEQYLKKDTINEINELDDDAMLRFIVLTAWSYTCTPSQVNFQDRTSKLDVDSFRLTEEKREQAQLTGSTALYQRLCSGYVALPHQLRQGAQSASWYRGPFSPTMKGGNSGDLTPAERGKILQPKDEDDSNQVDEYTFETSDADRLLCIDEDSGLFDVNYSSAYELGRLLSFKNSEYTQLLSQFKSAKARYVKLSKDDASRKSIAEENGIYIDTLPYAKLNTEKLDAQEKEVGDWLISLAELNNIPTWCLIADPELLPTASVRTFSIDSKWIQSLWLGALSLNGRPELTYELFDYFYKKLKSAIPTHGALLRSDVVWAYPELVAEFRLLADLSSPYKIPEKTPAIEIIAEHNLAPDTQLFLTKEPFNYLSLSLPIESLHYGISKRSDSDSYYKILNFKGHSIKVAADGDDDEKTKVPLFDTDLGIIQVKELADNILNKIKKSTNMTEESEQKFVNNLTQIKSARLGRFMLKGEPKVEFVVTDKD</sequence>
<evidence type="ECO:0000313" key="2">
    <source>
        <dbReference type="EMBL" id="ROS00163.1"/>
    </source>
</evidence>
<evidence type="ECO:0000313" key="3">
    <source>
        <dbReference type="Proteomes" id="UP000275394"/>
    </source>
</evidence>
<dbReference type="EMBL" id="RKHR01000005">
    <property type="protein sequence ID" value="ROS00163.1"/>
    <property type="molecule type" value="Genomic_DNA"/>
</dbReference>
<dbReference type="RefSeq" id="WP_123713144.1">
    <property type="nucleotide sequence ID" value="NZ_RKHR01000005.1"/>
</dbReference>
<evidence type="ECO:0000256" key="1">
    <source>
        <dbReference type="SAM" id="MobiDB-lite"/>
    </source>
</evidence>
<keyword evidence="3" id="KW-1185">Reference proteome</keyword>
<protein>
    <submittedName>
        <fullName evidence="2">Uncharacterized protein</fullName>
    </submittedName>
</protein>
<dbReference type="Proteomes" id="UP000275394">
    <property type="component" value="Unassembled WGS sequence"/>
</dbReference>
<name>A0A3N2DK31_9GAMM</name>
<accession>A0A3N2DK31</accession>
<proteinExistence type="predicted"/>
<comment type="caution">
    <text evidence="2">The sequence shown here is derived from an EMBL/GenBank/DDBJ whole genome shotgun (WGS) entry which is preliminary data.</text>
</comment>
<feature type="region of interest" description="Disordered" evidence="1">
    <location>
        <begin position="427"/>
        <end position="454"/>
    </location>
</feature>
<dbReference type="AlphaFoldDB" id="A0A3N2DK31"/>
<gene>
    <name evidence="2" type="ORF">EDC56_2799</name>
</gene>